<dbReference type="Proteomes" id="UP000315995">
    <property type="component" value="Chromosome"/>
</dbReference>
<evidence type="ECO:0008006" key="4">
    <source>
        <dbReference type="Google" id="ProtNLM"/>
    </source>
</evidence>
<evidence type="ECO:0000256" key="1">
    <source>
        <dbReference type="SAM" id="SignalP"/>
    </source>
</evidence>
<accession>A0A4Y6PS01</accession>
<gene>
    <name evidence="2" type="ORF">FIV42_09720</name>
</gene>
<dbReference type="PROSITE" id="PS51257">
    <property type="entry name" value="PROKAR_LIPOPROTEIN"/>
    <property type="match status" value="1"/>
</dbReference>
<accession>A0A5B8Y3J7</accession>
<reference evidence="2 3" key="1">
    <citation type="submission" date="2019-06" db="EMBL/GenBank/DDBJ databases">
        <title>Persicimonas caeni gen. nov., sp. nov., a predatory bacterium isolated from solar saltern.</title>
        <authorList>
            <person name="Wang S."/>
        </authorList>
    </citation>
    <scope>NUCLEOTIDE SEQUENCE [LARGE SCALE GENOMIC DNA]</scope>
    <source>
        <strain evidence="2 3">YN101</strain>
    </source>
</reference>
<name>A0A4Y6PS01_PERCE</name>
<evidence type="ECO:0000313" key="3">
    <source>
        <dbReference type="Proteomes" id="UP000315995"/>
    </source>
</evidence>
<sequence>MTRWIVLGGLLTGSLLTTSACSADLDPKEQDDLRVACDRIDVEGSEYCVYRQPITETGYECPQDLPNAISFEGHTVCSDEEQLPPDHAQPIREHFEGSPLDGGMDGGSCEWGQLSCDAIGHPSIYFEFLEPDGQAYCGDVTIRGWDDGSTGSPTGWTQCECQNGEMDSTTEGGGCALWASPFDPGETVRVEVEAPGYATFETTATIPCECYSSTSVEVQFENP</sequence>
<organism evidence="2 3">
    <name type="scientific">Persicimonas caeni</name>
    <dbReference type="NCBI Taxonomy" id="2292766"/>
    <lineage>
        <taxon>Bacteria</taxon>
        <taxon>Deltaproteobacteria</taxon>
        <taxon>Bradymonadales</taxon>
        <taxon>Bradymonadaceae</taxon>
        <taxon>Persicimonas</taxon>
    </lineage>
</organism>
<keyword evidence="1" id="KW-0732">Signal</keyword>
<evidence type="ECO:0000313" key="2">
    <source>
        <dbReference type="EMBL" id="QDG51003.1"/>
    </source>
</evidence>
<proteinExistence type="predicted"/>
<dbReference type="RefSeq" id="WP_141197493.1">
    <property type="nucleotide sequence ID" value="NZ_CP041186.1"/>
</dbReference>
<protein>
    <recommendedName>
        <fullName evidence="4">Carboxypeptidase regulatory-like domain-containing protein</fullName>
    </recommendedName>
</protein>
<feature type="chain" id="PRO_5030106326" description="Carboxypeptidase regulatory-like domain-containing protein" evidence="1">
    <location>
        <begin position="23"/>
        <end position="223"/>
    </location>
</feature>
<dbReference type="AlphaFoldDB" id="A0A4Y6PS01"/>
<keyword evidence="3" id="KW-1185">Reference proteome</keyword>
<feature type="signal peptide" evidence="1">
    <location>
        <begin position="1"/>
        <end position="22"/>
    </location>
</feature>
<dbReference type="EMBL" id="CP041186">
    <property type="protein sequence ID" value="QDG51003.1"/>
    <property type="molecule type" value="Genomic_DNA"/>
</dbReference>